<gene>
    <name evidence="8" type="ORF">GRI91_02115</name>
</gene>
<keyword evidence="2 4" id="KW-0472">Membrane</keyword>
<dbReference type="NCBIfam" id="TIGR01782">
    <property type="entry name" value="TonB-Xanth-Caul"/>
    <property type="match status" value="1"/>
</dbReference>
<evidence type="ECO:0000313" key="8">
    <source>
        <dbReference type="EMBL" id="MXO64551.1"/>
    </source>
</evidence>
<dbReference type="AlphaFoldDB" id="A0A6I4T2V1"/>
<evidence type="ECO:0000259" key="7">
    <source>
        <dbReference type="Pfam" id="PF07715"/>
    </source>
</evidence>
<dbReference type="PANTHER" id="PTHR40980:SF3">
    <property type="entry name" value="TONB-DEPENDENT RECEPTOR-LIKE BETA-BARREL DOMAIN-CONTAINING PROTEIN"/>
    <property type="match status" value="1"/>
</dbReference>
<dbReference type="SUPFAM" id="SSF56935">
    <property type="entry name" value="Porins"/>
    <property type="match status" value="1"/>
</dbReference>
<name>A0A6I4T2V1_9SPHN</name>
<dbReference type="InterPro" id="IPR037066">
    <property type="entry name" value="Plug_dom_sf"/>
</dbReference>
<organism evidence="8 9">
    <name type="scientific">Altericroceibacterium endophyticum</name>
    <dbReference type="NCBI Taxonomy" id="1808508"/>
    <lineage>
        <taxon>Bacteria</taxon>
        <taxon>Pseudomonadati</taxon>
        <taxon>Pseudomonadota</taxon>
        <taxon>Alphaproteobacteria</taxon>
        <taxon>Sphingomonadales</taxon>
        <taxon>Erythrobacteraceae</taxon>
        <taxon>Altericroceibacterium</taxon>
    </lineage>
</organism>
<dbReference type="OrthoDB" id="5476657at2"/>
<dbReference type="Pfam" id="PF00593">
    <property type="entry name" value="TonB_dep_Rec_b-barrel"/>
    <property type="match status" value="1"/>
</dbReference>
<dbReference type="Pfam" id="PF07715">
    <property type="entry name" value="Plug"/>
    <property type="match status" value="1"/>
</dbReference>
<evidence type="ECO:0000256" key="4">
    <source>
        <dbReference type="RuleBase" id="RU003357"/>
    </source>
</evidence>
<protein>
    <submittedName>
        <fullName evidence="8">TonB-dependent receptor</fullName>
    </submittedName>
</protein>
<accession>A0A6I4T2V1</accession>
<dbReference type="GO" id="GO:0009279">
    <property type="term" value="C:cell outer membrane"/>
    <property type="evidence" value="ECO:0007669"/>
    <property type="project" value="UniProtKB-SubCell"/>
</dbReference>
<comment type="subcellular location">
    <subcellularLocation>
        <location evidence="1 4">Cell outer membrane</location>
    </subcellularLocation>
</comment>
<keyword evidence="8" id="KW-0675">Receptor</keyword>
<reference evidence="8 9" key="1">
    <citation type="submission" date="2019-12" db="EMBL/GenBank/DDBJ databases">
        <title>Genomic-based taxomic classification of the family Erythrobacteraceae.</title>
        <authorList>
            <person name="Xu L."/>
        </authorList>
    </citation>
    <scope>NUCLEOTIDE SEQUENCE [LARGE SCALE GENOMIC DNA]</scope>
    <source>
        <strain evidence="8 9">LMG 29518</strain>
    </source>
</reference>
<sequence>MPRYSKRYVTMLASVSLASLVGVALASPAAAQSAPSEDEAQEITVTGVRASLQSAAQEKKNAVNVIDAITSEDIGKFPTENVADASQRITGVQITRTRGSGTAASIRGLPTDFTRVELNGSTLASSIVDLRGGGAGGDINRSFDFRLLPTEFVQTLEVVKSPTAELQEGGLSGTINVKTVRPLSLGKQTLVASAFGVWNSNAGKVTPQASALFSTTFGGGRGGFLIAGGYSDTRTETHSVNTIGWGVASEGRFGDVNGDGDTDDQFNLPSQVRTEIAKERRRRAVLTSVLEYELTDNLKVYTEGFYSRFHVQVDSLENLNLFVGANGGEYAPSTTALTSIDGIAPSQLTFGLPFATTIGLRGVDVRANNRYNNSVATTYYAKAGAEWESYNWRASANYAHSQAKQAGDNLGFAQIQRFDVTQSCEPGQALCGLSLSPESEARYLDPSVGVVASINGAYGRKTEDQVDEFKANLSYSLDDSFLRRIAIGGAATWRATYANADSLVVPAGALALTAGLTSNGAGGYGIVPYSQIAGASRGDFLGAYSGDVMVPSQWLSTDIHSLMETVSRDELGELSGAILLTNPSSVVDLKERTLAAYVQADFATGDDGLSGNIGARIVNTRGEARGVSPDLQSLVINVDTGGTVTVPPAGPISAKNTYTYVLPSANLKYALSDSVQLRFAASRTLSRPTLTQISPSTSVSGTTGAYTVNTGNPSLKPFLSTNFDAGIEWYPDLDTSLTFSGFYKNLASLVYPQTDSVILPVTLFYASSNTSVVEDQTFQRTRPVNGSGVKVKGFEVGFQKAFTFLPGPLKYTGTQLNYTFISNNQPQVLTAASKNNFNASAYYDDGRFATRVSYTWRDKFVSQGLPSSYFGLGVTTQPRASLDLSVSYQLNDEISIVLEGSNVLDNVDASRTTLGDLPVDYYDPGHQFMLGARIKL</sequence>
<proteinExistence type="inferred from homology"/>
<keyword evidence="5" id="KW-0732">Signal</keyword>
<keyword evidence="4" id="KW-0798">TonB box</keyword>
<keyword evidence="3" id="KW-0998">Cell outer membrane</keyword>
<dbReference type="InterPro" id="IPR000531">
    <property type="entry name" value="Beta-barrel_TonB"/>
</dbReference>
<evidence type="ECO:0000256" key="3">
    <source>
        <dbReference type="ARBA" id="ARBA00023237"/>
    </source>
</evidence>
<comment type="caution">
    <text evidence="8">The sequence shown here is derived from an EMBL/GenBank/DDBJ whole genome shotgun (WGS) entry which is preliminary data.</text>
</comment>
<dbReference type="InterPro" id="IPR036942">
    <property type="entry name" value="Beta-barrel_TonB_sf"/>
</dbReference>
<evidence type="ECO:0000313" key="9">
    <source>
        <dbReference type="Proteomes" id="UP000438476"/>
    </source>
</evidence>
<feature type="signal peptide" evidence="5">
    <location>
        <begin position="1"/>
        <end position="26"/>
    </location>
</feature>
<feature type="chain" id="PRO_5026334990" evidence="5">
    <location>
        <begin position="27"/>
        <end position="936"/>
    </location>
</feature>
<evidence type="ECO:0000256" key="2">
    <source>
        <dbReference type="ARBA" id="ARBA00023136"/>
    </source>
</evidence>
<dbReference type="Gene3D" id="2.170.130.10">
    <property type="entry name" value="TonB-dependent receptor, plug domain"/>
    <property type="match status" value="1"/>
</dbReference>
<dbReference type="Proteomes" id="UP000438476">
    <property type="component" value="Unassembled WGS sequence"/>
</dbReference>
<dbReference type="CDD" id="cd01347">
    <property type="entry name" value="ligand_gated_channel"/>
    <property type="match status" value="1"/>
</dbReference>
<comment type="similarity">
    <text evidence="4">Belongs to the TonB-dependent receptor family.</text>
</comment>
<feature type="domain" description="TonB-dependent receptor plug" evidence="7">
    <location>
        <begin position="60"/>
        <end position="173"/>
    </location>
</feature>
<dbReference type="InterPro" id="IPR010104">
    <property type="entry name" value="TonB_rcpt_bac"/>
</dbReference>
<dbReference type="RefSeq" id="WP_160734972.1">
    <property type="nucleotide sequence ID" value="NZ_WTYT01000001.1"/>
</dbReference>
<evidence type="ECO:0000256" key="1">
    <source>
        <dbReference type="ARBA" id="ARBA00004442"/>
    </source>
</evidence>
<dbReference type="PANTHER" id="PTHR40980">
    <property type="entry name" value="PLUG DOMAIN-CONTAINING PROTEIN"/>
    <property type="match status" value="1"/>
</dbReference>
<dbReference type="Gene3D" id="2.40.170.20">
    <property type="entry name" value="TonB-dependent receptor, beta-barrel domain"/>
    <property type="match status" value="1"/>
</dbReference>
<evidence type="ECO:0000256" key="5">
    <source>
        <dbReference type="SAM" id="SignalP"/>
    </source>
</evidence>
<keyword evidence="9" id="KW-1185">Reference proteome</keyword>
<evidence type="ECO:0000259" key="6">
    <source>
        <dbReference type="Pfam" id="PF00593"/>
    </source>
</evidence>
<dbReference type="EMBL" id="WTYT01000001">
    <property type="protein sequence ID" value="MXO64551.1"/>
    <property type="molecule type" value="Genomic_DNA"/>
</dbReference>
<feature type="domain" description="TonB-dependent receptor-like beta-barrel" evidence="6">
    <location>
        <begin position="458"/>
        <end position="903"/>
    </location>
</feature>
<dbReference type="InterPro" id="IPR012910">
    <property type="entry name" value="Plug_dom"/>
</dbReference>